<dbReference type="RefSeq" id="WP_107265561.1">
    <property type="nucleotide sequence ID" value="NZ_JAYXUG010000003.1"/>
</dbReference>
<dbReference type="EMBL" id="JAYXUG010000003">
    <property type="protein sequence ID" value="MEC6831208.1"/>
    <property type="molecule type" value="Genomic_DNA"/>
</dbReference>
<sequence length="81" mass="9027">MTIAALDKAISNCNGQTALADCVNRYTKKDKKLKQSNIFKWKQLGAVPAAWVLDVEIASGVPCWELRPDIYPPERFNSSMA</sequence>
<comment type="caution">
    <text evidence="1">The sequence shown here is derived from an EMBL/GenBank/DDBJ whole genome shotgun (WGS) entry which is preliminary data.</text>
</comment>
<evidence type="ECO:0000313" key="1">
    <source>
        <dbReference type="EMBL" id="MEC6831208.1"/>
    </source>
</evidence>
<organism evidence="1 2">
    <name type="scientific">Photobacterium toruni</name>
    <dbReference type="NCBI Taxonomy" id="1935446"/>
    <lineage>
        <taxon>Bacteria</taxon>
        <taxon>Pseudomonadati</taxon>
        <taxon>Pseudomonadota</taxon>
        <taxon>Gammaproteobacteria</taxon>
        <taxon>Vibrionales</taxon>
        <taxon>Vibrionaceae</taxon>
        <taxon>Photobacterium</taxon>
    </lineage>
</organism>
<dbReference type="Proteomes" id="UP001306119">
    <property type="component" value="Unassembled WGS sequence"/>
</dbReference>
<dbReference type="InterPro" id="IPR010982">
    <property type="entry name" value="Lambda_DNA-bd_dom_sf"/>
</dbReference>
<dbReference type="Pfam" id="PF15943">
    <property type="entry name" value="YdaS_toxin"/>
    <property type="match status" value="1"/>
</dbReference>
<protein>
    <submittedName>
        <fullName evidence="1">YdaS family helix-turn-helix protein</fullName>
    </submittedName>
</protein>
<dbReference type="Gene3D" id="1.10.260.40">
    <property type="entry name" value="lambda repressor-like DNA-binding domains"/>
    <property type="match status" value="1"/>
</dbReference>
<proteinExistence type="predicted"/>
<evidence type="ECO:0000313" key="2">
    <source>
        <dbReference type="Proteomes" id="UP001306119"/>
    </source>
</evidence>
<keyword evidence="2" id="KW-1185">Reference proteome</keyword>
<dbReference type="InterPro" id="IPR031856">
    <property type="entry name" value="YdaS_toxin-like"/>
</dbReference>
<accession>A0ABU6L7C3</accession>
<reference evidence="1 2" key="1">
    <citation type="submission" date="2024-01" db="EMBL/GenBank/DDBJ databases">
        <title>Active colonisers of the gastrointestinal tract of Atlantic salmon farmed in a warm water region.</title>
        <authorList>
            <person name="Bowman J.P."/>
        </authorList>
    </citation>
    <scope>NUCLEOTIDE SEQUENCE [LARGE SCALE GENOMIC DNA]</scope>
    <source>
        <strain evidence="1 2">S3MW1</strain>
    </source>
</reference>
<gene>
    <name evidence="1" type="ORF">VXS06_05440</name>
</gene>
<name>A0ABU6L7C3_9GAMM</name>